<sequence>MSCAGLVPVLRLAEDIGIGGLINQRVELGIPVGANPDAKALSIIAGMVAGADSIEDLDVIRHGAMPRLFTGVRAPSTCGSWLRGFTHGHARQLASVASEVLVRLAERTPLLPGVEQLAFIDIDAKIKETYGHAKQGSGFAYTGVRGLNHLVATLSSPVCAPVVLAARLRGGNADSRRGAASMITEAIGLALRAGATGVIVVRADSAFFTGPIIAAIRAAGALFSVTAQKNVATQAAISAIGADDWSEVEYRHPIPDPLTGELITHAEIAETTLTAFVHAAENPGRQVTARLLVRRTPRFKRNDQGELFHVWNYHAIFTDTGFDLHTADKYHRKHAIIEQVFADLNDAALAHFPSGRFPANHAWLILACLTHNLLRAAGCLTSIFHAKARTGTLRRHLITIPARITRTARRITLHLPANWPWQAAYQALFTATHHRTT</sequence>
<dbReference type="InterPro" id="IPR025668">
    <property type="entry name" value="Tnp_DDE_dom"/>
</dbReference>
<keyword evidence="3" id="KW-1185">Reference proteome</keyword>
<evidence type="ECO:0000259" key="1">
    <source>
        <dbReference type="Pfam" id="PF13701"/>
    </source>
</evidence>
<proteinExistence type="predicted"/>
<evidence type="ECO:0000313" key="3">
    <source>
        <dbReference type="Proteomes" id="UP000054226"/>
    </source>
</evidence>
<dbReference type="Proteomes" id="UP000054226">
    <property type="component" value="Unassembled WGS sequence"/>
</dbReference>
<dbReference type="NCBIfam" id="NF033539">
    <property type="entry name" value="transpos_IS1380"/>
    <property type="match status" value="1"/>
</dbReference>
<feature type="domain" description="Transposase DDE" evidence="1">
    <location>
        <begin position="115"/>
        <end position="430"/>
    </location>
</feature>
<dbReference type="PATRIC" id="fig|1284240.4.peg.5201"/>
<organism evidence="2 3">
    <name type="scientific">Amycolatopsis decaplanina DSM 44594</name>
    <dbReference type="NCBI Taxonomy" id="1284240"/>
    <lineage>
        <taxon>Bacteria</taxon>
        <taxon>Bacillati</taxon>
        <taxon>Actinomycetota</taxon>
        <taxon>Actinomycetes</taxon>
        <taxon>Pseudonocardiales</taxon>
        <taxon>Pseudonocardiaceae</taxon>
        <taxon>Amycolatopsis</taxon>
    </lineage>
</organism>
<evidence type="ECO:0000313" key="2">
    <source>
        <dbReference type="EMBL" id="EME54949.1"/>
    </source>
</evidence>
<gene>
    <name evidence="2" type="ORF">H074_25602</name>
</gene>
<dbReference type="EMBL" id="AOHO01000068">
    <property type="protein sequence ID" value="EME54949.1"/>
    <property type="molecule type" value="Genomic_DNA"/>
</dbReference>
<accession>M2Z2V5</accession>
<comment type="caution">
    <text evidence="2">The sequence shown here is derived from an EMBL/GenBank/DDBJ whole genome shotgun (WGS) entry which is preliminary data.</text>
</comment>
<dbReference type="Pfam" id="PF13701">
    <property type="entry name" value="DDE_Tnp_1_4"/>
    <property type="match status" value="1"/>
</dbReference>
<protein>
    <submittedName>
        <fullName evidence="2">Transposase</fullName>
    </submittedName>
</protein>
<dbReference type="AlphaFoldDB" id="M2Z2V5"/>
<reference evidence="2 3" key="1">
    <citation type="journal article" date="2013" name="Genome Announc.">
        <title>Draft Genome Sequence of Amycolatopsis decaplanina Strain DSM 44594T.</title>
        <authorList>
            <person name="Kaur N."/>
            <person name="Kumar S."/>
            <person name="Bala M."/>
            <person name="Raghava G.P."/>
            <person name="Mayilraj S."/>
        </authorList>
    </citation>
    <scope>NUCLEOTIDE SEQUENCE [LARGE SCALE GENOMIC DNA]</scope>
    <source>
        <strain evidence="2 3">DSM 44594</strain>
    </source>
</reference>
<dbReference type="InterPro" id="IPR047960">
    <property type="entry name" value="Transpos_IS1380"/>
</dbReference>
<name>M2Z2V5_9PSEU</name>